<evidence type="ECO:0000256" key="5">
    <source>
        <dbReference type="ARBA" id="ARBA00023141"/>
    </source>
</evidence>
<keyword evidence="3 8" id="KW-0028">Amino-acid biosynthesis</keyword>
<sequence length="279" mass="30427">MPNRIQEAFAKKGQNLLNVYFTAGYPKLHDTIPLIEALTEAGADLIEIGMPFSDPLADGPVIQQSSTVALANGMNLYVLFEQLRDVRAKVPDTPLLLMGYLNPIMQFGMEKFCQAAAEAGVDGLILPDLPLAEYEEEYQSIFKKYGLQPVFLITPQTAPERIKHMDTLTDAFLYLVSGPGTTGGANTQAEGVQEAYFERIAGMNLRNPRLIGFGIGDKASFQRAAGHAHGAIIGSAFIRALEDAPMPRLRLSSSFLPFSTDSPHSNIPPVILSLRRTFG</sequence>
<dbReference type="GO" id="GO:0005829">
    <property type="term" value="C:cytosol"/>
    <property type="evidence" value="ECO:0007669"/>
    <property type="project" value="TreeGrafter"/>
</dbReference>
<dbReference type="CDD" id="cd04724">
    <property type="entry name" value="Tryptophan_synthase_alpha"/>
    <property type="match status" value="1"/>
</dbReference>
<organism evidence="10 11">
    <name type="scientific">Hymenobacter cellulosilyticus</name>
    <dbReference type="NCBI Taxonomy" id="2932248"/>
    <lineage>
        <taxon>Bacteria</taxon>
        <taxon>Pseudomonadati</taxon>
        <taxon>Bacteroidota</taxon>
        <taxon>Cytophagia</taxon>
        <taxon>Cytophagales</taxon>
        <taxon>Hymenobacteraceae</taxon>
        <taxon>Hymenobacter</taxon>
    </lineage>
</organism>
<name>A0A8T9Q491_9BACT</name>
<dbReference type="PANTHER" id="PTHR43406:SF1">
    <property type="entry name" value="TRYPTOPHAN SYNTHASE ALPHA CHAIN, CHLOROPLASTIC"/>
    <property type="match status" value="1"/>
</dbReference>
<keyword evidence="5 8" id="KW-0057">Aromatic amino acid biosynthesis</keyword>
<dbReference type="InterPro" id="IPR011060">
    <property type="entry name" value="RibuloseP-bd_barrel"/>
</dbReference>
<dbReference type="HAMAP" id="MF_00131">
    <property type="entry name" value="Trp_synth_alpha"/>
    <property type="match status" value="1"/>
</dbReference>
<keyword evidence="4 8" id="KW-0822">Tryptophan biosynthesis</keyword>
<dbReference type="EMBL" id="CP095046">
    <property type="protein sequence ID" value="UOQ70299.1"/>
    <property type="molecule type" value="Genomic_DNA"/>
</dbReference>
<protein>
    <recommendedName>
        <fullName evidence="8">Tryptophan synthase alpha chain</fullName>
        <ecNumber evidence="8">4.2.1.20</ecNumber>
    </recommendedName>
</protein>
<feature type="active site" description="Proton acceptor" evidence="8">
    <location>
        <position position="47"/>
    </location>
</feature>
<dbReference type="RefSeq" id="WP_244673722.1">
    <property type="nucleotide sequence ID" value="NZ_CP095046.1"/>
</dbReference>
<comment type="function">
    <text evidence="8">The alpha subunit is responsible for the aldol cleavage of indoleglycerol phosphate to indole and glyceraldehyde 3-phosphate.</text>
</comment>
<comment type="pathway">
    <text evidence="1 8">Amino-acid biosynthesis; L-tryptophan biosynthesis; L-tryptophan from chorismate: step 5/5.</text>
</comment>
<evidence type="ECO:0000313" key="11">
    <source>
        <dbReference type="Proteomes" id="UP000831796"/>
    </source>
</evidence>
<dbReference type="AlphaFoldDB" id="A0A8T9Q491"/>
<comment type="similarity">
    <text evidence="8 9">Belongs to the TrpA family.</text>
</comment>
<evidence type="ECO:0000256" key="1">
    <source>
        <dbReference type="ARBA" id="ARBA00004733"/>
    </source>
</evidence>
<evidence type="ECO:0000256" key="2">
    <source>
        <dbReference type="ARBA" id="ARBA00011270"/>
    </source>
</evidence>
<dbReference type="InterPro" id="IPR013785">
    <property type="entry name" value="Aldolase_TIM"/>
</dbReference>
<proteinExistence type="inferred from homology"/>
<dbReference type="EC" id="4.2.1.20" evidence="8"/>
<dbReference type="InterPro" id="IPR018204">
    <property type="entry name" value="Trp_synthase_alpha_AS"/>
</dbReference>
<dbReference type="PANTHER" id="PTHR43406">
    <property type="entry name" value="TRYPTOPHAN SYNTHASE, ALPHA CHAIN"/>
    <property type="match status" value="1"/>
</dbReference>
<evidence type="ECO:0000256" key="4">
    <source>
        <dbReference type="ARBA" id="ARBA00022822"/>
    </source>
</evidence>
<evidence type="ECO:0000256" key="3">
    <source>
        <dbReference type="ARBA" id="ARBA00022605"/>
    </source>
</evidence>
<accession>A0A8T9Q491</accession>
<dbReference type="NCBIfam" id="TIGR00262">
    <property type="entry name" value="trpA"/>
    <property type="match status" value="1"/>
</dbReference>
<comment type="subunit">
    <text evidence="2 8">Tetramer of two alpha and two beta chains.</text>
</comment>
<dbReference type="Pfam" id="PF00290">
    <property type="entry name" value="Trp_syntA"/>
    <property type="match status" value="1"/>
</dbReference>
<dbReference type="SUPFAM" id="SSF51366">
    <property type="entry name" value="Ribulose-phoshate binding barrel"/>
    <property type="match status" value="1"/>
</dbReference>
<reference evidence="10" key="1">
    <citation type="submission" date="2022-04" db="EMBL/GenBank/DDBJ databases">
        <title>Hymenobacter sp. isolated from the air.</title>
        <authorList>
            <person name="Won M."/>
            <person name="Lee C.-M."/>
            <person name="Woen H.-Y."/>
            <person name="Kwon S.-W."/>
        </authorList>
    </citation>
    <scope>NUCLEOTIDE SEQUENCE</scope>
    <source>
        <strain evidence="10">5116S-3</strain>
    </source>
</reference>
<gene>
    <name evidence="8 10" type="primary">trpA</name>
    <name evidence="10" type="ORF">MUN79_16260</name>
</gene>
<dbReference type="InterPro" id="IPR002028">
    <property type="entry name" value="Trp_synthase_suA"/>
</dbReference>
<comment type="catalytic activity">
    <reaction evidence="7 8">
        <text>(1S,2R)-1-C-(indol-3-yl)glycerol 3-phosphate + L-serine = D-glyceraldehyde 3-phosphate + L-tryptophan + H2O</text>
        <dbReference type="Rhea" id="RHEA:10532"/>
        <dbReference type="ChEBI" id="CHEBI:15377"/>
        <dbReference type="ChEBI" id="CHEBI:33384"/>
        <dbReference type="ChEBI" id="CHEBI:57912"/>
        <dbReference type="ChEBI" id="CHEBI:58866"/>
        <dbReference type="ChEBI" id="CHEBI:59776"/>
        <dbReference type="EC" id="4.2.1.20"/>
    </reaction>
</comment>
<dbReference type="KEGG" id="hcu:MUN79_16260"/>
<evidence type="ECO:0000256" key="9">
    <source>
        <dbReference type="RuleBase" id="RU003662"/>
    </source>
</evidence>
<evidence type="ECO:0000256" key="7">
    <source>
        <dbReference type="ARBA" id="ARBA00049047"/>
    </source>
</evidence>
<keyword evidence="6 8" id="KW-0456">Lyase</keyword>
<feature type="active site" description="Proton acceptor" evidence="8">
    <location>
        <position position="58"/>
    </location>
</feature>
<evidence type="ECO:0000256" key="6">
    <source>
        <dbReference type="ARBA" id="ARBA00023239"/>
    </source>
</evidence>
<dbReference type="Gene3D" id="3.20.20.70">
    <property type="entry name" value="Aldolase class I"/>
    <property type="match status" value="1"/>
</dbReference>
<dbReference type="PROSITE" id="PS00167">
    <property type="entry name" value="TRP_SYNTHASE_ALPHA"/>
    <property type="match status" value="1"/>
</dbReference>
<evidence type="ECO:0000256" key="8">
    <source>
        <dbReference type="HAMAP-Rule" id="MF_00131"/>
    </source>
</evidence>
<keyword evidence="11" id="KW-1185">Reference proteome</keyword>
<evidence type="ECO:0000313" key="10">
    <source>
        <dbReference type="EMBL" id="UOQ70299.1"/>
    </source>
</evidence>
<dbReference type="GO" id="GO:0004834">
    <property type="term" value="F:tryptophan synthase activity"/>
    <property type="evidence" value="ECO:0007669"/>
    <property type="project" value="UniProtKB-UniRule"/>
</dbReference>
<dbReference type="Proteomes" id="UP000831796">
    <property type="component" value="Chromosome"/>
</dbReference>